<sequence>MNPSAGSKKRKRAVVVHQNEFEEHVDTSKPTAVFAPTKGRKHTVSVAIPGSVIANALTHDQKTAVAGQIGRALAVSCVDEVVIFNDGQNHKYKGGQDHRNQGTVNEDDHTGWTDPDHFLYHLLSYLEVPPFLRRTLFPFHPNLRTAGALPSLDMPHHLRANEWCPYREGITLDNRDFTEDHYDGGKGAAPQTKRTKKSTEFGLALPDDSPNYTLIDAGVPQKIKVPVSIPPNTRITLKLSSTLESSRITSTENIGSTAEPVHPATPREEAGYYWGYTVRRSNDLSSVFTECPHDGGYDLSIGTSERGQRLSHVLHGCGNESSQKGTSENDGGIERLPANWNHLLVVFGGPSGVEAAVSADKELMAAGVKEAKDVFDAWVNICPGQGSRTIRTEEAIWVGLTSLREFVIQRDET</sequence>
<organism evidence="2 3">
    <name type="scientific">Viridothelium virens</name>
    <name type="common">Speckled blister lichen</name>
    <name type="synonym">Trypethelium virens</name>
    <dbReference type="NCBI Taxonomy" id="1048519"/>
    <lineage>
        <taxon>Eukaryota</taxon>
        <taxon>Fungi</taxon>
        <taxon>Dikarya</taxon>
        <taxon>Ascomycota</taxon>
        <taxon>Pezizomycotina</taxon>
        <taxon>Dothideomycetes</taxon>
        <taxon>Dothideomycetes incertae sedis</taxon>
        <taxon>Trypetheliales</taxon>
        <taxon>Trypetheliaceae</taxon>
        <taxon>Viridothelium</taxon>
    </lineage>
</organism>
<comment type="similarity">
    <text evidence="1">Belongs to the class IV-like SAM-binding methyltransferase superfamily.</text>
</comment>
<evidence type="ECO:0000313" key="3">
    <source>
        <dbReference type="Proteomes" id="UP000800092"/>
    </source>
</evidence>
<protein>
    <submittedName>
        <fullName evidence="2">DUF171-domain-containing protein</fullName>
    </submittedName>
</protein>
<dbReference type="InterPro" id="IPR029026">
    <property type="entry name" value="tRNA_m1G_MTases_N"/>
</dbReference>
<dbReference type="Gene3D" id="3.40.1280.10">
    <property type="match status" value="2"/>
</dbReference>
<proteinExistence type="inferred from homology"/>
<keyword evidence="3" id="KW-1185">Reference proteome</keyword>
<dbReference type="OrthoDB" id="361029at2759"/>
<reference evidence="2" key="1">
    <citation type="journal article" date="2020" name="Stud. Mycol.">
        <title>101 Dothideomycetes genomes: a test case for predicting lifestyles and emergence of pathogens.</title>
        <authorList>
            <person name="Haridas S."/>
            <person name="Albert R."/>
            <person name="Binder M."/>
            <person name="Bloem J."/>
            <person name="Labutti K."/>
            <person name="Salamov A."/>
            <person name="Andreopoulos B."/>
            <person name="Baker S."/>
            <person name="Barry K."/>
            <person name="Bills G."/>
            <person name="Bluhm B."/>
            <person name="Cannon C."/>
            <person name="Castanera R."/>
            <person name="Culley D."/>
            <person name="Daum C."/>
            <person name="Ezra D."/>
            <person name="Gonzalez J."/>
            <person name="Henrissat B."/>
            <person name="Kuo A."/>
            <person name="Liang C."/>
            <person name="Lipzen A."/>
            <person name="Lutzoni F."/>
            <person name="Magnuson J."/>
            <person name="Mondo S."/>
            <person name="Nolan M."/>
            <person name="Ohm R."/>
            <person name="Pangilinan J."/>
            <person name="Park H.-J."/>
            <person name="Ramirez L."/>
            <person name="Alfaro M."/>
            <person name="Sun H."/>
            <person name="Tritt A."/>
            <person name="Yoshinaga Y."/>
            <person name="Zwiers L.-H."/>
            <person name="Turgeon B."/>
            <person name="Goodwin S."/>
            <person name="Spatafora J."/>
            <person name="Crous P."/>
            <person name="Grigoriev I."/>
        </authorList>
    </citation>
    <scope>NUCLEOTIDE SEQUENCE</scope>
    <source>
        <strain evidence="2">Tuck. ex Michener</strain>
    </source>
</reference>
<evidence type="ECO:0000256" key="1">
    <source>
        <dbReference type="ARBA" id="ARBA00009841"/>
    </source>
</evidence>
<dbReference type="EMBL" id="ML991891">
    <property type="protein sequence ID" value="KAF2228787.1"/>
    <property type="molecule type" value="Genomic_DNA"/>
</dbReference>
<evidence type="ECO:0000313" key="2">
    <source>
        <dbReference type="EMBL" id="KAF2228787.1"/>
    </source>
</evidence>
<accession>A0A6A6GSY5</accession>
<name>A0A6A6GSY5_VIRVR</name>
<dbReference type="Proteomes" id="UP000800092">
    <property type="component" value="Unassembled WGS sequence"/>
</dbReference>
<dbReference type="SUPFAM" id="SSF75217">
    <property type="entry name" value="alpha/beta knot"/>
    <property type="match status" value="2"/>
</dbReference>
<dbReference type="InterPro" id="IPR003750">
    <property type="entry name" value="Put_MeTrfase-C9orf114-like"/>
</dbReference>
<dbReference type="InterPro" id="IPR029028">
    <property type="entry name" value="Alpha/beta_knot_MTases"/>
</dbReference>
<dbReference type="Pfam" id="PF02598">
    <property type="entry name" value="Methyltrn_RNA_3"/>
    <property type="match status" value="1"/>
</dbReference>
<gene>
    <name evidence="2" type="ORF">EV356DRAFT_562423</name>
</gene>
<dbReference type="AlphaFoldDB" id="A0A6A6GSY5"/>
<dbReference type="CDD" id="cd18086">
    <property type="entry name" value="HsC9orf114-like"/>
    <property type="match status" value="1"/>
</dbReference>
<dbReference type="PANTHER" id="PTHR12150">
    <property type="entry name" value="CLASS IV SAM-BINDING METHYLTRANSFERASE-RELATED"/>
    <property type="match status" value="1"/>
</dbReference>
<dbReference type="PANTHER" id="PTHR12150:SF13">
    <property type="entry name" value="METHYLTRANSFERASE C9ORF114-RELATED"/>
    <property type="match status" value="1"/>
</dbReference>